<dbReference type="AlphaFoldDB" id="A4CGA3"/>
<keyword evidence="2" id="KW-1185">Reference proteome</keyword>
<accession>A4CGA3</accession>
<evidence type="ECO:0000313" key="2">
    <source>
        <dbReference type="Proteomes" id="UP000009049"/>
    </source>
</evidence>
<protein>
    <submittedName>
        <fullName evidence="1">Uncharacterized protein</fullName>
    </submittedName>
</protein>
<dbReference type="EMBL" id="CP001712">
    <property type="protein sequence ID" value="EAR15961.1"/>
    <property type="molecule type" value="Genomic_DNA"/>
</dbReference>
<dbReference type="HOGENOM" id="CLU_2828480_0_0_10"/>
<reference evidence="1 2" key="1">
    <citation type="journal article" date="2009" name="J. Bacteriol.">
        <title>Complete genome sequence of Robiginitalea biformata HTCC2501.</title>
        <authorList>
            <person name="Oh H.M."/>
            <person name="Giovannoni S.J."/>
            <person name="Lee K."/>
            <person name="Ferriera S."/>
            <person name="Johnson J."/>
            <person name="Cho J.C."/>
        </authorList>
    </citation>
    <scope>NUCLEOTIDE SEQUENCE [LARGE SCALE GENOMIC DNA]</scope>
    <source>
        <strain evidence="2">ATCC BAA-864 / HTCC2501 / KCTC 12146</strain>
    </source>
</reference>
<sequence>MFVYPRGSDVAFGLPPEGPDRAGKNITLQSSRIFPVENMIIINEIKRIGPLGHRGMWPVLLSLSVI</sequence>
<dbReference type="KEGG" id="rbi:RB2501_03665"/>
<organism evidence="1 2">
    <name type="scientific">Robiginitalea biformata (strain ATCC BAA-864 / DSM 15991 / KCTC 12146 / HTCC2501)</name>
    <dbReference type="NCBI Taxonomy" id="313596"/>
    <lineage>
        <taxon>Bacteria</taxon>
        <taxon>Pseudomonadati</taxon>
        <taxon>Bacteroidota</taxon>
        <taxon>Flavobacteriia</taxon>
        <taxon>Flavobacteriales</taxon>
        <taxon>Flavobacteriaceae</taxon>
        <taxon>Robiginitalea</taxon>
    </lineage>
</organism>
<dbReference type="Proteomes" id="UP000009049">
    <property type="component" value="Chromosome"/>
</dbReference>
<dbReference type="STRING" id="313596.RB2501_03665"/>
<name>A4CGA3_ROBBH</name>
<proteinExistence type="predicted"/>
<evidence type="ECO:0000313" key="1">
    <source>
        <dbReference type="EMBL" id="EAR15961.1"/>
    </source>
</evidence>
<gene>
    <name evidence="1" type="ordered locus">RB2501_03665</name>
</gene>